<dbReference type="InterPro" id="IPR032466">
    <property type="entry name" value="Metal_Hydrolase"/>
</dbReference>
<keyword evidence="4" id="KW-0862">Zinc</keyword>
<dbReference type="STRING" id="144026.SAMN04488568_1227"/>
<dbReference type="NCBIfam" id="NF006683">
    <property type="entry name" value="PRK09229.1-4"/>
    <property type="match status" value="1"/>
</dbReference>
<dbReference type="Pfam" id="PF01979">
    <property type="entry name" value="Amidohydro_1"/>
    <property type="match status" value="1"/>
</dbReference>
<keyword evidence="8" id="KW-1185">Reference proteome</keyword>
<evidence type="ECO:0000259" key="5">
    <source>
        <dbReference type="Pfam" id="PF01979"/>
    </source>
</evidence>
<dbReference type="InterPro" id="IPR055156">
    <property type="entry name" value="HutF-like_N"/>
</dbReference>
<dbReference type="RefSeq" id="WP_091771707.1">
    <property type="nucleotide sequence ID" value="NZ_FNHG01000022.1"/>
</dbReference>
<accession>A0A1G9W1U6</accession>
<evidence type="ECO:0000256" key="3">
    <source>
        <dbReference type="ARBA" id="ARBA00022801"/>
    </source>
</evidence>
<dbReference type="PANTHER" id="PTHR11271">
    <property type="entry name" value="GUANINE DEAMINASE"/>
    <property type="match status" value="1"/>
</dbReference>
<evidence type="ECO:0000256" key="4">
    <source>
        <dbReference type="ARBA" id="ARBA00022833"/>
    </source>
</evidence>
<dbReference type="GO" id="GO:0005829">
    <property type="term" value="C:cytosol"/>
    <property type="evidence" value="ECO:0007669"/>
    <property type="project" value="TreeGrafter"/>
</dbReference>
<dbReference type="GO" id="GO:0019239">
    <property type="term" value="F:deaminase activity"/>
    <property type="evidence" value="ECO:0007669"/>
    <property type="project" value="TreeGrafter"/>
</dbReference>
<evidence type="ECO:0000259" key="6">
    <source>
        <dbReference type="Pfam" id="PF22429"/>
    </source>
</evidence>
<dbReference type="AlphaFoldDB" id="A0A1G9W1U6"/>
<dbReference type="NCBIfam" id="NF006684">
    <property type="entry name" value="PRK09229.1-5"/>
    <property type="match status" value="1"/>
</dbReference>
<gene>
    <name evidence="7" type="ORF">SAMN04488568_1227</name>
</gene>
<dbReference type="Pfam" id="PF22429">
    <property type="entry name" value="HutF_N"/>
    <property type="match status" value="1"/>
</dbReference>
<sequence length="456" mass="49428">MSEFHFAEILLPGGWVRNVEITVDAAGRIASISPDTPPGPEAVCLGVAVPGMANVHSHAFQRGMAGLSERRGPGEDSFWSWRQIMYAFNDNLTPDHVEAMAALVYCEMLETGFTSVGEFHYLHHDEHGQAYNDIGEMAGRICAAAGATGIALTLLPVLYRHSNFGEMPPSPGQRRFINTLDHFADIIASAKRHMATIDHAVLGIAPHSLRAASTAEITAILPLSEGGPVHIHAAEQQKEVDDCLAATGKRPVEYLFDTQSVDERWCLIHATHMSARETAALAASGAVAGLCPLTEANLGDGFFNASAYLADHGRIGIGSDSHIRIDLAEDIRLLEYGQRLQAQRRNVLAPPGGSTGRRLFDAALSGSNQALQQPSGRIEAGQRADFVILDDHHPTLVGRSEDARLDSWLFCGDSRLVREVYVGGQCVVREGRALTRDRIEAAYRTAMLDIRTAIDQ</sequence>
<dbReference type="InterPro" id="IPR010252">
    <property type="entry name" value="HutF"/>
</dbReference>
<organism evidence="7 8">
    <name type="scientific">Maricaulis salignorans</name>
    <dbReference type="NCBI Taxonomy" id="144026"/>
    <lineage>
        <taxon>Bacteria</taxon>
        <taxon>Pseudomonadati</taxon>
        <taxon>Pseudomonadota</taxon>
        <taxon>Alphaproteobacteria</taxon>
        <taxon>Maricaulales</taxon>
        <taxon>Maricaulaceae</taxon>
        <taxon>Maricaulis</taxon>
    </lineage>
</organism>
<feature type="domain" description="Formimidoylglutamate deiminase N-terminal" evidence="6">
    <location>
        <begin position="5"/>
        <end position="40"/>
    </location>
</feature>
<dbReference type="InterPro" id="IPR051607">
    <property type="entry name" value="Metallo-dep_hydrolases"/>
</dbReference>
<reference evidence="7 8" key="1">
    <citation type="submission" date="2016-10" db="EMBL/GenBank/DDBJ databases">
        <authorList>
            <person name="de Groot N.N."/>
        </authorList>
    </citation>
    <scope>NUCLEOTIDE SEQUENCE [LARGE SCALE GENOMIC DNA]</scope>
    <source>
        <strain evidence="7 8">DSM 16077</strain>
    </source>
</reference>
<dbReference type="NCBIfam" id="TIGR02022">
    <property type="entry name" value="hutF"/>
    <property type="match status" value="1"/>
</dbReference>
<dbReference type="InterPro" id="IPR011059">
    <property type="entry name" value="Metal-dep_hydrolase_composite"/>
</dbReference>
<dbReference type="SUPFAM" id="SSF51338">
    <property type="entry name" value="Composite domain of metallo-dependent hydrolases"/>
    <property type="match status" value="1"/>
</dbReference>
<dbReference type="PANTHER" id="PTHR11271:SF48">
    <property type="entry name" value="AMIDOHYDROLASE-RELATED DOMAIN-CONTAINING PROTEIN"/>
    <property type="match status" value="1"/>
</dbReference>
<protein>
    <submittedName>
        <fullName evidence="7">Formimidoylglutamate deiminase</fullName>
    </submittedName>
</protein>
<dbReference type="OrthoDB" id="9796020at2"/>
<dbReference type="GO" id="GO:0046872">
    <property type="term" value="F:metal ion binding"/>
    <property type="evidence" value="ECO:0007669"/>
    <property type="project" value="UniProtKB-KW"/>
</dbReference>
<dbReference type="SUPFAM" id="SSF51556">
    <property type="entry name" value="Metallo-dependent hydrolases"/>
    <property type="match status" value="1"/>
</dbReference>
<evidence type="ECO:0000313" key="8">
    <source>
        <dbReference type="Proteomes" id="UP000199759"/>
    </source>
</evidence>
<keyword evidence="2" id="KW-0479">Metal-binding</keyword>
<proteinExistence type="predicted"/>
<keyword evidence="3" id="KW-0378">Hydrolase</keyword>
<dbReference type="InterPro" id="IPR006680">
    <property type="entry name" value="Amidohydro-rel"/>
</dbReference>
<evidence type="ECO:0000256" key="1">
    <source>
        <dbReference type="ARBA" id="ARBA00001947"/>
    </source>
</evidence>
<dbReference type="EMBL" id="FNHG01000022">
    <property type="protein sequence ID" value="SDM78499.1"/>
    <property type="molecule type" value="Genomic_DNA"/>
</dbReference>
<name>A0A1G9W1U6_9PROT</name>
<comment type="cofactor">
    <cofactor evidence="1">
        <name>Zn(2+)</name>
        <dbReference type="ChEBI" id="CHEBI:29105"/>
    </cofactor>
</comment>
<dbReference type="CDD" id="cd01313">
    <property type="entry name" value="Met_dep_hydrolase_E"/>
    <property type="match status" value="1"/>
</dbReference>
<evidence type="ECO:0000313" key="7">
    <source>
        <dbReference type="EMBL" id="SDM78499.1"/>
    </source>
</evidence>
<feature type="domain" description="Amidohydrolase-related" evidence="5">
    <location>
        <begin position="48"/>
        <end position="426"/>
    </location>
</feature>
<dbReference type="Gene3D" id="3.20.20.140">
    <property type="entry name" value="Metal-dependent hydrolases"/>
    <property type="match status" value="1"/>
</dbReference>
<evidence type="ECO:0000256" key="2">
    <source>
        <dbReference type="ARBA" id="ARBA00022723"/>
    </source>
</evidence>
<dbReference type="Gene3D" id="2.30.40.10">
    <property type="entry name" value="Urease, subunit C, domain 1"/>
    <property type="match status" value="1"/>
</dbReference>
<dbReference type="Proteomes" id="UP000199759">
    <property type="component" value="Unassembled WGS sequence"/>
</dbReference>
<dbReference type="NCBIfam" id="NF006681">
    <property type="entry name" value="PRK09229.1-2"/>
    <property type="match status" value="1"/>
</dbReference>